<dbReference type="InterPro" id="IPR053998">
    <property type="entry name" value="ACDH-11_C"/>
</dbReference>
<organism evidence="10 11">
    <name type="scientific">Pleurodeles waltl</name>
    <name type="common">Iberian ribbed newt</name>
    <dbReference type="NCBI Taxonomy" id="8319"/>
    <lineage>
        <taxon>Eukaryota</taxon>
        <taxon>Metazoa</taxon>
        <taxon>Chordata</taxon>
        <taxon>Craniata</taxon>
        <taxon>Vertebrata</taxon>
        <taxon>Euteleostomi</taxon>
        <taxon>Amphibia</taxon>
        <taxon>Batrachia</taxon>
        <taxon>Caudata</taxon>
        <taxon>Salamandroidea</taxon>
        <taxon>Salamandridae</taxon>
        <taxon>Pleurodelinae</taxon>
        <taxon>Pleurodeles</taxon>
    </lineage>
</organism>
<evidence type="ECO:0000259" key="7">
    <source>
        <dbReference type="Pfam" id="PF02770"/>
    </source>
</evidence>
<dbReference type="InterPro" id="IPR006091">
    <property type="entry name" value="Acyl-CoA_Oxase/DH_mid-dom"/>
</dbReference>
<gene>
    <name evidence="10" type="ORF">NDU88_005633</name>
</gene>
<dbReference type="Pfam" id="PF22217">
    <property type="entry name" value="ACDH-11_C"/>
    <property type="match status" value="1"/>
</dbReference>
<dbReference type="InterPro" id="IPR009100">
    <property type="entry name" value="AcylCoA_DH/oxidase_NM_dom_sf"/>
</dbReference>
<comment type="cofactor">
    <cofactor evidence="5">
        <name>FAD</name>
        <dbReference type="ChEBI" id="CHEBI:57692"/>
    </cofactor>
</comment>
<dbReference type="InterPro" id="IPR052904">
    <property type="entry name" value="Acyl-CoA_dehydrogenase-like"/>
</dbReference>
<dbReference type="InterPro" id="IPR036250">
    <property type="entry name" value="AcylCo_DH-like_C"/>
</dbReference>
<evidence type="ECO:0000259" key="9">
    <source>
        <dbReference type="Pfam" id="PF22217"/>
    </source>
</evidence>
<accession>A0AAV7LSM1</accession>
<evidence type="ECO:0000256" key="3">
    <source>
        <dbReference type="ARBA" id="ARBA00022827"/>
    </source>
</evidence>
<evidence type="ECO:0000256" key="5">
    <source>
        <dbReference type="RuleBase" id="RU362125"/>
    </source>
</evidence>
<feature type="domain" description="Adaptive response protein AidB N-terminal" evidence="8">
    <location>
        <begin position="76"/>
        <end position="219"/>
    </location>
</feature>
<dbReference type="InterPro" id="IPR041504">
    <property type="entry name" value="AidB_N"/>
</dbReference>
<dbReference type="Pfam" id="PF18158">
    <property type="entry name" value="AidB_N"/>
    <property type="match status" value="1"/>
</dbReference>
<evidence type="ECO:0000313" key="11">
    <source>
        <dbReference type="Proteomes" id="UP001066276"/>
    </source>
</evidence>
<feature type="domain" description="Acyl-CoA dehydrogenase/oxidase C-terminal" evidence="6">
    <location>
        <begin position="348"/>
        <end position="506"/>
    </location>
</feature>
<keyword evidence="3 5" id="KW-0274">FAD</keyword>
<sequence length="643" mass="72582">MSALTRSFIKNYLSRKNTFPCNRRPLRLESKMRSGALWAPTQETQPENMADLEELKVPFIRTHIGNFFQEKPHLGNQYLEDTLLQEFLKRHLPPKIFFEVDQDLQRFGKRVTEEIDILGRECELNLPRLEQYDSWGRRVDHIITCPAWKRMKEIASEEGLIAEAYERRYSTWSRVYQVAKMYLYTPSSGFFSCPLAMTDGAAKVIETLGKSGILEEAYKHLISRDPKTFWTSGQWMTERKGGSDVAGGTETIARLQPDGSYSLNGFKWFTSATDSDMTLTLGRVMNARGQTQQGTKGLSLFYLEIRDEDQKLNGIQVQRLKDKLGTRQVPTAELLLDGTKAYLISEEGRGVASIANMLTITRIHNTIYAVATMRRVISLGREYASKRFVFGKLIKDHPLHIQTMARMEVQTRGAFLLLMEVSRLLGLEENNMATVQDTYILRLLTPLAKLYTGKQAMAVVSEGLECFGGQGYMEDTGLPAMLRDAQVLTIWEGTTNILSLDVLRSVTKSKGDVLTAFFSTVQGKLDLASTVPALKLSVELTKSALDKLRVFIREATLKGPTFLELAARDFAYSLARIYIGSLLLEHAAWERSSNTDIYSAQRWCEQDLCPVDYAEKAGSYTSEAVLMDASLVYDGSPLLKGKL</sequence>
<dbReference type="InterPro" id="IPR009075">
    <property type="entry name" value="AcylCo_DH/oxidase_C"/>
</dbReference>
<feature type="domain" description="Acyl-CoA oxidase/dehydrogenase middle" evidence="7">
    <location>
        <begin position="234"/>
        <end position="337"/>
    </location>
</feature>
<evidence type="ECO:0000259" key="8">
    <source>
        <dbReference type="Pfam" id="PF18158"/>
    </source>
</evidence>
<evidence type="ECO:0000313" key="10">
    <source>
        <dbReference type="EMBL" id="KAJ1092523.1"/>
    </source>
</evidence>
<keyword evidence="2 5" id="KW-0285">Flavoprotein</keyword>
<evidence type="ECO:0000259" key="6">
    <source>
        <dbReference type="Pfam" id="PF00441"/>
    </source>
</evidence>
<keyword evidence="4 5" id="KW-0560">Oxidoreductase</keyword>
<evidence type="ECO:0000256" key="2">
    <source>
        <dbReference type="ARBA" id="ARBA00022630"/>
    </source>
</evidence>
<comment type="caution">
    <text evidence="10">The sequence shown here is derived from an EMBL/GenBank/DDBJ whole genome shotgun (WGS) entry which is preliminary data.</text>
</comment>
<dbReference type="PANTHER" id="PTHR42707">
    <property type="entry name" value="ACYL-COA DEHYDROGENASE"/>
    <property type="match status" value="1"/>
</dbReference>
<dbReference type="Pfam" id="PF00441">
    <property type="entry name" value="Acyl-CoA_dh_1"/>
    <property type="match status" value="1"/>
</dbReference>
<dbReference type="PANTHER" id="PTHR42707:SF2">
    <property type="entry name" value="ACD11 DEHYDROGENASE"/>
    <property type="match status" value="1"/>
</dbReference>
<dbReference type="EMBL" id="JANPWB010000015">
    <property type="protein sequence ID" value="KAJ1092523.1"/>
    <property type="molecule type" value="Genomic_DNA"/>
</dbReference>
<dbReference type="GO" id="GO:0003995">
    <property type="term" value="F:acyl-CoA dehydrogenase activity"/>
    <property type="evidence" value="ECO:0007669"/>
    <property type="project" value="TreeGrafter"/>
</dbReference>
<proteinExistence type="inferred from homology"/>
<dbReference type="Gene3D" id="1.20.140.10">
    <property type="entry name" value="Butyryl-CoA Dehydrogenase, subunit A, domain 3"/>
    <property type="match status" value="1"/>
</dbReference>
<dbReference type="Proteomes" id="UP001066276">
    <property type="component" value="Chromosome 11"/>
</dbReference>
<dbReference type="SUPFAM" id="SSF47203">
    <property type="entry name" value="Acyl-CoA dehydrogenase C-terminal domain-like"/>
    <property type="match status" value="1"/>
</dbReference>
<comment type="similarity">
    <text evidence="1 5">Belongs to the acyl-CoA dehydrogenase family.</text>
</comment>
<dbReference type="AlphaFoldDB" id="A0AAV7LSM1"/>
<keyword evidence="11" id="KW-1185">Reference proteome</keyword>
<dbReference type="Gene3D" id="6.10.250.600">
    <property type="match status" value="1"/>
</dbReference>
<name>A0AAV7LSM1_PLEWA</name>
<dbReference type="Gene3D" id="2.40.110.20">
    <property type="match status" value="1"/>
</dbReference>
<protein>
    <recommendedName>
        <fullName evidence="12">Acyl-CoA dehydrogenase family member 11-like</fullName>
    </recommendedName>
</protein>
<evidence type="ECO:0008006" key="12">
    <source>
        <dbReference type="Google" id="ProtNLM"/>
    </source>
</evidence>
<evidence type="ECO:0000256" key="4">
    <source>
        <dbReference type="ARBA" id="ARBA00023002"/>
    </source>
</evidence>
<reference evidence="10" key="1">
    <citation type="journal article" date="2022" name="bioRxiv">
        <title>Sequencing and chromosome-scale assembly of the giantPleurodeles waltlgenome.</title>
        <authorList>
            <person name="Brown T."/>
            <person name="Elewa A."/>
            <person name="Iarovenko S."/>
            <person name="Subramanian E."/>
            <person name="Araus A.J."/>
            <person name="Petzold A."/>
            <person name="Susuki M."/>
            <person name="Suzuki K.-i.T."/>
            <person name="Hayashi T."/>
            <person name="Toyoda A."/>
            <person name="Oliveira C."/>
            <person name="Osipova E."/>
            <person name="Leigh N.D."/>
            <person name="Simon A."/>
            <person name="Yun M.H."/>
        </authorList>
    </citation>
    <scope>NUCLEOTIDE SEQUENCE</scope>
    <source>
        <strain evidence="10">20211129_DDA</strain>
        <tissue evidence="10">Liver</tissue>
    </source>
</reference>
<evidence type="ECO:0000256" key="1">
    <source>
        <dbReference type="ARBA" id="ARBA00009347"/>
    </source>
</evidence>
<dbReference type="SUPFAM" id="SSF56645">
    <property type="entry name" value="Acyl-CoA dehydrogenase NM domain-like"/>
    <property type="match status" value="1"/>
</dbReference>
<feature type="domain" description="Acyl-CoA dehydrogenase 11-like C-terminal" evidence="9">
    <location>
        <begin position="513"/>
        <end position="633"/>
    </location>
</feature>
<dbReference type="Pfam" id="PF02770">
    <property type="entry name" value="Acyl-CoA_dh_M"/>
    <property type="match status" value="1"/>
</dbReference>